<dbReference type="EC" id="2.1.1.72" evidence="1"/>
<dbReference type="PATRIC" id="fig|1203606.4.peg.914"/>
<dbReference type="Proteomes" id="UP000013981">
    <property type="component" value="Unassembled WGS sequence"/>
</dbReference>
<dbReference type="GO" id="GO:0032259">
    <property type="term" value="P:methylation"/>
    <property type="evidence" value="ECO:0007669"/>
    <property type="project" value="UniProtKB-KW"/>
</dbReference>
<dbReference type="GO" id="GO:0009307">
    <property type="term" value="P:DNA restriction-modification system"/>
    <property type="evidence" value="ECO:0007669"/>
    <property type="project" value="UniProtKB-KW"/>
</dbReference>
<keyword evidence="10" id="KW-1185">Reference proteome</keyword>
<reference evidence="9 10" key="1">
    <citation type="submission" date="2013-01" db="EMBL/GenBank/DDBJ databases">
        <title>The Genome Sequence of Butyricicoccus pullicaecorum 1.2.</title>
        <authorList>
            <consortium name="The Broad Institute Genome Sequencing Platform"/>
            <person name="Earl A."/>
            <person name="Ward D."/>
            <person name="Feldgarden M."/>
            <person name="Gevers D."/>
            <person name="Van Immerseel F."/>
            <person name="Eeckhaut V."/>
            <person name="Walker B."/>
            <person name="Young S.K."/>
            <person name="Zeng Q."/>
            <person name="Gargeya S."/>
            <person name="Fitzgerald M."/>
            <person name="Haas B."/>
            <person name="Abouelleil A."/>
            <person name="Alvarado L."/>
            <person name="Arachchi H.M."/>
            <person name="Berlin A.M."/>
            <person name="Chapman S.B."/>
            <person name="Dewar J."/>
            <person name="Goldberg J."/>
            <person name="Griggs A."/>
            <person name="Gujja S."/>
            <person name="Hansen M."/>
            <person name="Howarth C."/>
            <person name="Imamovic A."/>
            <person name="Larimer J."/>
            <person name="McCowan C."/>
            <person name="Murphy C."/>
            <person name="Neiman D."/>
            <person name="Pearson M."/>
            <person name="Priest M."/>
            <person name="Roberts A."/>
            <person name="Saif S."/>
            <person name="Shea T."/>
            <person name="Sisk P."/>
            <person name="Sykes S."/>
            <person name="Wortman J."/>
            <person name="Nusbaum C."/>
            <person name="Birren B."/>
        </authorList>
    </citation>
    <scope>NUCLEOTIDE SEQUENCE [LARGE SCALE GENOMIC DNA]</scope>
    <source>
        <strain evidence="9 10">1.2</strain>
    </source>
</reference>
<dbReference type="OrthoDB" id="9814572at2"/>
<evidence type="ECO:0000256" key="6">
    <source>
        <dbReference type="ARBA" id="ARBA00047942"/>
    </source>
</evidence>
<dbReference type="InterPro" id="IPR051537">
    <property type="entry name" value="DNA_Adenine_Mtase"/>
</dbReference>
<name>R8VZR3_9FIRM</name>
<dbReference type="PANTHER" id="PTHR42933:SF3">
    <property type="entry name" value="TYPE I RESTRICTION ENZYME MJAVIII METHYLASE SUBUNIT"/>
    <property type="match status" value="1"/>
</dbReference>
<dbReference type="EMBL" id="AQOB01000004">
    <property type="protein sequence ID" value="EOQ37924.1"/>
    <property type="molecule type" value="Genomic_DNA"/>
</dbReference>
<dbReference type="Pfam" id="PF12161">
    <property type="entry name" value="HsdM_N"/>
    <property type="match status" value="1"/>
</dbReference>
<feature type="domain" description="N6 adenine-specific DNA methyltransferase N-terminal" evidence="8">
    <location>
        <begin position="19"/>
        <end position="148"/>
    </location>
</feature>
<dbReference type="Gene3D" id="3.40.50.150">
    <property type="entry name" value="Vaccinia Virus protein VP39"/>
    <property type="match status" value="1"/>
</dbReference>
<accession>R8VZR3</accession>
<gene>
    <name evidence="9" type="ORF">HMPREF1526_00952</name>
</gene>
<dbReference type="Pfam" id="PF02384">
    <property type="entry name" value="N6_Mtase"/>
    <property type="match status" value="1"/>
</dbReference>
<dbReference type="InterPro" id="IPR029063">
    <property type="entry name" value="SAM-dependent_MTases_sf"/>
</dbReference>
<dbReference type="eggNOG" id="COG0286">
    <property type="taxonomic scope" value="Bacteria"/>
</dbReference>
<evidence type="ECO:0000256" key="4">
    <source>
        <dbReference type="ARBA" id="ARBA00022691"/>
    </source>
</evidence>
<dbReference type="GO" id="GO:0003677">
    <property type="term" value="F:DNA binding"/>
    <property type="evidence" value="ECO:0007669"/>
    <property type="project" value="InterPro"/>
</dbReference>
<proteinExistence type="predicted"/>
<dbReference type="GO" id="GO:0008170">
    <property type="term" value="F:N-methyltransferase activity"/>
    <property type="evidence" value="ECO:0007669"/>
    <property type="project" value="InterPro"/>
</dbReference>
<keyword evidence="3" id="KW-0808">Transferase</keyword>
<dbReference type="PRINTS" id="PR00507">
    <property type="entry name" value="N12N6MTFRASE"/>
</dbReference>
<evidence type="ECO:0000256" key="1">
    <source>
        <dbReference type="ARBA" id="ARBA00011900"/>
    </source>
</evidence>
<evidence type="ECO:0000313" key="9">
    <source>
        <dbReference type="EMBL" id="EOQ37924.1"/>
    </source>
</evidence>
<dbReference type="GO" id="GO:0009007">
    <property type="term" value="F:site-specific DNA-methyltransferase (adenine-specific) activity"/>
    <property type="evidence" value="ECO:0007669"/>
    <property type="project" value="UniProtKB-EC"/>
</dbReference>
<dbReference type="RefSeq" id="WP_016147153.1">
    <property type="nucleotide sequence ID" value="NZ_KB976103.1"/>
</dbReference>
<dbReference type="PROSITE" id="PS00092">
    <property type="entry name" value="N6_MTASE"/>
    <property type="match status" value="1"/>
</dbReference>
<comment type="catalytic activity">
    <reaction evidence="6">
        <text>a 2'-deoxyadenosine in DNA + S-adenosyl-L-methionine = an N(6)-methyl-2'-deoxyadenosine in DNA + S-adenosyl-L-homocysteine + H(+)</text>
        <dbReference type="Rhea" id="RHEA:15197"/>
        <dbReference type="Rhea" id="RHEA-COMP:12418"/>
        <dbReference type="Rhea" id="RHEA-COMP:12419"/>
        <dbReference type="ChEBI" id="CHEBI:15378"/>
        <dbReference type="ChEBI" id="CHEBI:57856"/>
        <dbReference type="ChEBI" id="CHEBI:59789"/>
        <dbReference type="ChEBI" id="CHEBI:90615"/>
        <dbReference type="ChEBI" id="CHEBI:90616"/>
        <dbReference type="EC" id="2.1.1.72"/>
    </reaction>
</comment>
<evidence type="ECO:0000256" key="5">
    <source>
        <dbReference type="ARBA" id="ARBA00022747"/>
    </source>
</evidence>
<keyword evidence="5" id="KW-0680">Restriction system</keyword>
<comment type="caution">
    <text evidence="9">The sequence shown here is derived from an EMBL/GenBank/DDBJ whole genome shotgun (WGS) entry which is preliminary data.</text>
</comment>
<dbReference type="AlphaFoldDB" id="R8VZR3"/>
<protein>
    <recommendedName>
        <fullName evidence="1">site-specific DNA-methyltransferase (adenine-specific)</fullName>
        <ecNumber evidence="1">2.1.1.72</ecNumber>
    </recommendedName>
</protein>
<evidence type="ECO:0000256" key="2">
    <source>
        <dbReference type="ARBA" id="ARBA00022603"/>
    </source>
</evidence>
<dbReference type="SUPFAM" id="SSF53335">
    <property type="entry name" value="S-adenosyl-L-methionine-dependent methyltransferases"/>
    <property type="match status" value="1"/>
</dbReference>
<keyword evidence="4" id="KW-0949">S-adenosyl-L-methionine</keyword>
<dbReference type="PANTHER" id="PTHR42933">
    <property type="entry name" value="SLR6095 PROTEIN"/>
    <property type="match status" value="1"/>
</dbReference>
<evidence type="ECO:0000256" key="3">
    <source>
        <dbReference type="ARBA" id="ARBA00022679"/>
    </source>
</evidence>
<dbReference type="HOGENOM" id="CLU_012122_0_0_9"/>
<organism evidence="9 10">
    <name type="scientific">Butyricicoccus pullicaecorum 1.2</name>
    <dbReference type="NCBI Taxonomy" id="1203606"/>
    <lineage>
        <taxon>Bacteria</taxon>
        <taxon>Bacillati</taxon>
        <taxon>Bacillota</taxon>
        <taxon>Clostridia</taxon>
        <taxon>Eubacteriales</taxon>
        <taxon>Butyricicoccaceae</taxon>
        <taxon>Butyricicoccus</taxon>
    </lineage>
</organism>
<evidence type="ECO:0000259" key="7">
    <source>
        <dbReference type="Pfam" id="PF02384"/>
    </source>
</evidence>
<keyword evidence="2" id="KW-0489">Methyltransferase</keyword>
<sequence>MDTNEKIKIVGTNIQEKANLIWNVANSLFGAYKPHEYGLVILPMVVIKRFHDCLLPTREKVLATYEKVKQLAVKDGFLRTASGYRFYNTSQYTFERLKADPANIKINFENYINGFSDNVIDILANMGFFTQIERMADAGVLYQVISDFTADNADMNPEKISAIDMGYVFENLVQRFSESYDEEAGAHFTSRDIIYLMCDLLTMNADFSGEDAPAKTVYDMAMGTSQMLTCMEERVHALDKEAEIICYGQEINPFTFGIAKADMLIRGGDPENMQFGDTLNADKFKGYTFDYIISNPPFGIDWKREAADVEKEHKLGDAGRFGVGLPQKSDGQMLFLLNGIAKLKDTGRMAIIQNGSSLFTGDAGSGPSEIRRYIIENDWLDAIVQLPNDSFYNTGIATYVWIVSKNKPETHRERILLIDASKCCEARRRPIGNKRVDITESCRNLITQAYSEYRSAIFTKTLEDKKTVLTCKSKVLDAISLGYNKITVESPALDDDGNPIVKKGKPVADTSKRDTESVPLDEDVDAYFAREVLPYRPGAWIDKSKTKVGYEIPFTRTFYEYEELEPAADIAKRIAAREKVLMEKLQALFGNGGEQNE</sequence>
<dbReference type="InterPro" id="IPR022749">
    <property type="entry name" value="D12N6_MeTrfase_N"/>
</dbReference>
<dbReference type="InterPro" id="IPR003356">
    <property type="entry name" value="DNA_methylase_A-5"/>
</dbReference>
<feature type="domain" description="DNA methylase adenine-specific" evidence="7">
    <location>
        <begin position="165"/>
        <end position="453"/>
    </location>
</feature>
<evidence type="ECO:0000313" key="10">
    <source>
        <dbReference type="Proteomes" id="UP000013981"/>
    </source>
</evidence>
<dbReference type="InterPro" id="IPR002052">
    <property type="entry name" value="DNA_methylase_N6_adenine_CS"/>
</dbReference>
<evidence type="ECO:0000259" key="8">
    <source>
        <dbReference type="Pfam" id="PF12161"/>
    </source>
</evidence>